<dbReference type="Pfam" id="PF21800">
    <property type="entry name" value="KH_KRR1_2nd"/>
    <property type="match status" value="1"/>
</dbReference>
<evidence type="ECO:0000256" key="12">
    <source>
        <dbReference type="ARBA" id="ARBA00022884"/>
    </source>
</evidence>
<dbReference type="Pfam" id="PF17903">
    <property type="entry name" value="KH_KRR1_1st"/>
    <property type="match status" value="1"/>
</dbReference>
<gene>
    <name evidence="23" type="ORF">M409DRAFT_67327</name>
</gene>
<comment type="subunit">
    <text evidence="16">Component of the ribosomal small subunit (SSU) processome composed of at least 40 protein subunits and snoRNA U3. Interacts with snoRNA U3. Interacts with MPP10, KRI1 and with ribosomal proteins RPS1A, RPS4A, RPS4B, RPS8A, RPS8B, RPS11A, RPS11B, RPS13, RPS24, RPS25, RPL4A, RPL7B, RPL8, RPL23, RPL25 and RPL28.</text>
</comment>
<evidence type="ECO:0000256" key="11">
    <source>
        <dbReference type="ARBA" id="ARBA00022840"/>
    </source>
</evidence>
<evidence type="ECO:0000259" key="22">
    <source>
        <dbReference type="PROSITE" id="PS51480"/>
    </source>
</evidence>
<proteinExistence type="inferred from homology"/>
<evidence type="ECO:0000256" key="5">
    <source>
        <dbReference type="ARBA" id="ARBA00017405"/>
    </source>
</evidence>
<dbReference type="SMART" id="SM00322">
    <property type="entry name" value="KH"/>
    <property type="match status" value="1"/>
</dbReference>
<keyword evidence="14" id="KW-0687">Ribonucleoprotein</keyword>
<dbReference type="EC" id="2.7.1.29" evidence="3"/>
<evidence type="ECO:0000256" key="3">
    <source>
        <dbReference type="ARBA" id="ARBA00012107"/>
    </source>
</evidence>
<feature type="region of interest" description="Disordered" evidence="21">
    <location>
        <begin position="748"/>
        <end position="777"/>
    </location>
</feature>
<evidence type="ECO:0000256" key="2">
    <source>
        <dbReference type="ARBA" id="ARBA00009344"/>
    </source>
</evidence>
<feature type="domain" description="DhaL" evidence="22">
    <location>
        <begin position="325"/>
        <end position="513"/>
    </location>
</feature>
<dbReference type="GO" id="GO:0032040">
    <property type="term" value="C:small-subunit processome"/>
    <property type="evidence" value="ECO:0007669"/>
    <property type="project" value="TreeGrafter"/>
</dbReference>
<dbReference type="SUPFAM" id="SSF54791">
    <property type="entry name" value="Eukaryotic type KH-domain (KH-domain type I)"/>
    <property type="match status" value="1"/>
</dbReference>
<keyword evidence="11" id="KW-0067">ATP-binding</keyword>
<dbReference type="AlphaFoldDB" id="A0A6A6CFX3"/>
<dbReference type="InterPro" id="IPR036117">
    <property type="entry name" value="DhaL_dom_sf"/>
</dbReference>
<organism evidence="23 24">
    <name type="scientific">Zasmidium cellare ATCC 36951</name>
    <dbReference type="NCBI Taxonomy" id="1080233"/>
    <lineage>
        <taxon>Eukaryota</taxon>
        <taxon>Fungi</taxon>
        <taxon>Dikarya</taxon>
        <taxon>Ascomycota</taxon>
        <taxon>Pezizomycotina</taxon>
        <taxon>Dothideomycetes</taxon>
        <taxon>Dothideomycetidae</taxon>
        <taxon>Mycosphaerellales</taxon>
        <taxon>Mycosphaerellaceae</taxon>
        <taxon>Zasmidium</taxon>
    </lineage>
</organism>
<evidence type="ECO:0000256" key="1">
    <source>
        <dbReference type="ARBA" id="ARBA00004604"/>
    </source>
</evidence>
<keyword evidence="7" id="KW-0698">rRNA processing</keyword>
<dbReference type="PANTHER" id="PTHR12581:SF0">
    <property type="entry name" value="KRR1 SMALL SUBUNIT PROCESSOME COMPONENT HOMOLOG"/>
    <property type="match status" value="1"/>
</dbReference>
<dbReference type="InterPro" id="IPR048550">
    <property type="entry name" value="KRR1-like_KH1_euk"/>
</dbReference>
<evidence type="ECO:0000256" key="14">
    <source>
        <dbReference type="ARBA" id="ARBA00023274"/>
    </source>
</evidence>
<dbReference type="GO" id="GO:0003723">
    <property type="term" value="F:RNA binding"/>
    <property type="evidence" value="ECO:0007669"/>
    <property type="project" value="UniProtKB-KW"/>
</dbReference>
<keyword evidence="9" id="KW-0547">Nucleotide-binding</keyword>
<evidence type="ECO:0000256" key="6">
    <source>
        <dbReference type="ARBA" id="ARBA00022517"/>
    </source>
</evidence>
<evidence type="ECO:0000256" key="16">
    <source>
        <dbReference type="ARBA" id="ARBA00025908"/>
    </source>
</evidence>
<evidence type="ECO:0000256" key="7">
    <source>
        <dbReference type="ARBA" id="ARBA00022552"/>
    </source>
</evidence>
<comment type="catalytic activity">
    <reaction evidence="20">
        <text>dihydroxyacetone + ATP = dihydroxyacetone phosphate + ADP + H(+)</text>
        <dbReference type="Rhea" id="RHEA:15773"/>
        <dbReference type="ChEBI" id="CHEBI:15378"/>
        <dbReference type="ChEBI" id="CHEBI:16016"/>
        <dbReference type="ChEBI" id="CHEBI:30616"/>
        <dbReference type="ChEBI" id="CHEBI:57642"/>
        <dbReference type="ChEBI" id="CHEBI:456216"/>
        <dbReference type="EC" id="2.7.1.29"/>
    </reaction>
</comment>
<dbReference type="Proteomes" id="UP000799537">
    <property type="component" value="Unassembled WGS sequence"/>
</dbReference>
<dbReference type="OrthoDB" id="2139957at2759"/>
<dbReference type="FunFam" id="1.25.40.340:FF:000001">
    <property type="entry name" value="Dihydroxyacetone kinase 1"/>
    <property type="match status" value="1"/>
</dbReference>
<dbReference type="Pfam" id="PF02734">
    <property type="entry name" value="Dak2"/>
    <property type="match status" value="1"/>
</dbReference>
<evidence type="ECO:0000256" key="20">
    <source>
        <dbReference type="ARBA" id="ARBA00048898"/>
    </source>
</evidence>
<evidence type="ECO:0000313" key="23">
    <source>
        <dbReference type="EMBL" id="KAF2165543.1"/>
    </source>
</evidence>
<dbReference type="InterPro" id="IPR004087">
    <property type="entry name" value="KH_dom"/>
</dbReference>
<dbReference type="PANTHER" id="PTHR12581">
    <property type="entry name" value="HIV-1 REV BINDING PROTEIN 2, 3"/>
    <property type="match status" value="1"/>
</dbReference>
<dbReference type="GO" id="GO:0006071">
    <property type="term" value="P:glycerol metabolic process"/>
    <property type="evidence" value="ECO:0007669"/>
    <property type="project" value="InterPro"/>
</dbReference>
<dbReference type="FunFam" id="3.30.1370.10:FF:000014">
    <property type="entry name" value="KRR1 small subunit processome component"/>
    <property type="match status" value="1"/>
</dbReference>
<dbReference type="GO" id="GO:0004371">
    <property type="term" value="F:glycerone kinase activity"/>
    <property type="evidence" value="ECO:0007669"/>
    <property type="project" value="UniProtKB-EC"/>
</dbReference>
<feature type="compositionally biased region" description="Basic and acidic residues" evidence="21">
    <location>
        <begin position="791"/>
        <end position="826"/>
    </location>
</feature>
<comment type="subcellular location">
    <subcellularLocation>
        <location evidence="1">Nucleus</location>
        <location evidence="1">Nucleolus</location>
    </subcellularLocation>
</comment>
<dbReference type="SUPFAM" id="SSF101473">
    <property type="entry name" value="DhaL-like"/>
    <property type="match status" value="1"/>
</dbReference>
<evidence type="ECO:0000256" key="4">
    <source>
        <dbReference type="ARBA" id="ARBA00012110"/>
    </source>
</evidence>
<dbReference type="CDD" id="cd22393">
    <property type="entry name" value="KH-I_KRR1_rpt1"/>
    <property type="match status" value="1"/>
</dbReference>
<evidence type="ECO:0000256" key="18">
    <source>
        <dbReference type="ARBA" id="ARBA00032993"/>
    </source>
</evidence>
<keyword evidence="6" id="KW-0690">Ribosome biogenesis</keyword>
<dbReference type="Gene3D" id="3.30.1370.10">
    <property type="entry name" value="K Homology domain, type 1"/>
    <property type="match status" value="2"/>
</dbReference>
<evidence type="ECO:0000313" key="24">
    <source>
        <dbReference type="Proteomes" id="UP000799537"/>
    </source>
</evidence>
<evidence type="ECO:0000256" key="15">
    <source>
        <dbReference type="ARBA" id="ARBA00024668"/>
    </source>
</evidence>
<name>A0A6A6CFX3_ZASCE</name>
<dbReference type="InterPro" id="IPR036612">
    <property type="entry name" value="KH_dom_type_1_sf"/>
</dbReference>
<reference evidence="23" key="1">
    <citation type="journal article" date="2020" name="Stud. Mycol.">
        <title>101 Dothideomycetes genomes: a test case for predicting lifestyles and emergence of pathogens.</title>
        <authorList>
            <person name="Haridas S."/>
            <person name="Albert R."/>
            <person name="Binder M."/>
            <person name="Bloem J."/>
            <person name="Labutti K."/>
            <person name="Salamov A."/>
            <person name="Andreopoulos B."/>
            <person name="Baker S."/>
            <person name="Barry K."/>
            <person name="Bills G."/>
            <person name="Bluhm B."/>
            <person name="Cannon C."/>
            <person name="Castanera R."/>
            <person name="Culley D."/>
            <person name="Daum C."/>
            <person name="Ezra D."/>
            <person name="Gonzalez J."/>
            <person name="Henrissat B."/>
            <person name="Kuo A."/>
            <person name="Liang C."/>
            <person name="Lipzen A."/>
            <person name="Lutzoni F."/>
            <person name="Magnuson J."/>
            <person name="Mondo S."/>
            <person name="Nolan M."/>
            <person name="Ohm R."/>
            <person name="Pangilinan J."/>
            <person name="Park H.-J."/>
            <person name="Ramirez L."/>
            <person name="Alfaro M."/>
            <person name="Sun H."/>
            <person name="Tritt A."/>
            <person name="Yoshinaga Y."/>
            <person name="Zwiers L.-H."/>
            <person name="Turgeon B."/>
            <person name="Goodwin S."/>
            <person name="Spatafora J."/>
            <person name="Crous P."/>
            <person name="Grigoriev I."/>
        </authorList>
    </citation>
    <scope>NUCLEOTIDE SEQUENCE</scope>
    <source>
        <strain evidence="23">ATCC 36951</strain>
    </source>
</reference>
<evidence type="ECO:0000256" key="13">
    <source>
        <dbReference type="ARBA" id="ARBA00023242"/>
    </source>
</evidence>
<keyword evidence="24" id="KW-1185">Reference proteome</keyword>
<evidence type="ECO:0000256" key="21">
    <source>
        <dbReference type="SAM" id="MobiDB-lite"/>
    </source>
</evidence>
<dbReference type="EMBL" id="ML993600">
    <property type="protein sequence ID" value="KAF2165543.1"/>
    <property type="molecule type" value="Genomic_DNA"/>
</dbReference>
<dbReference type="GeneID" id="54570622"/>
<keyword evidence="13" id="KW-0539">Nucleus</keyword>
<comment type="similarity">
    <text evidence="2">Belongs to the KRR1 family.</text>
</comment>
<comment type="catalytic activity">
    <reaction evidence="19">
        <text>D-glyceraldehyde + ATP = D-glyceraldehyde 3-phosphate + ADP + H(+)</text>
        <dbReference type="Rhea" id="RHEA:13941"/>
        <dbReference type="ChEBI" id="CHEBI:15378"/>
        <dbReference type="ChEBI" id="CHEBI:17378"/>
        <dbReference type="ChEBI" id="CHEBI:30616"/>
        <dbReference type="ChEBI" id="CHEBI:59776"/>
        <dbReference type="ChEBI" id="CHEBI:456216"/>
        <dbReference type="EC" id="2.7.1.28"/>
    </reaction>
</comment>
<dbReference type="EC" id="2.7.1.28" evidence="4"/>
<dbReference type="CDD" id="cd22394">
    <property type="entry name" value="KH-I_KRR1_rpt2"/>
    <property type="match status" value="1"/>
</dbReference>
<sequence>MAVVVEQTLPFNTKSLDLTSSTRWNTLFPLLRPTVKPIQTSKNQTLLVDTSKASSKNLHIIAIGSAGNFSSKLLDDRHVTAIVSEPSGGAGILTAQDIPHALQSAGVDVGAGIVVVRCGKERKLEVHEPGVIEVTANGELETDHLLHLLGNATPGTKANPHQTAELVKSFVKGTTSTHSKFHTEKADGNPAVLHAEGPSAFKGCREAVEKDLKVVLKAHSGQEGDVVYSVHFGDVNGLSRLENYIIVGEIAKFLDAQNLPYALSHSTILNHTSLARGFSISIAPVPTSYLSASPKPKPHTASTASLLDTTKTLSPTTSKIPYSDAEVRKRIEAGCNAVIKEEPTITEYDTIVGDGDCGYTLRDGAKKVLDFIKDKDLTHLPQVVASLVSELEVNMGGTSGALYCIYLTALSNALATQSSVPAALKAALEQLCKYTRARVGDRTMMDALIPFVESLEGSGDAGAALEKAEQGVEGTKKMEAKLGRSTYLDESATRGVPDPGAYGLLLLHTTNTGTMPSTYKKEKPWDTDDIDKWKEEQFTADQNLGGTFSEESSFATLFPKYREAYLKASWPLITRALEKQGIACTLDLVEGSMTVKTTRKTYDPAAILNARDLIKLLARSVPAPQAIKILEDGMACDVIKVRGMVRNKDRFVKRRQRILGPNGSTLKALELLTQTYILVQGNTVSVMGSYKSLKEVRRVVEDCMANIHPIYHIKELMIKRELAKDPELKNENWDRFLPHFKKRNLSKRHKPFNVTDKSKRVYTPFPPPQEKSKVDLQIESGEYFLNNAAKERAKKEKREDAMKENIEEKKRKREEAFEAPKEDGETKKKKKKRKSKDGEKKEKKEKKRRKSEDVEMGD</sequence>
<comment type="function">
    <text evidence="15">Required for 40S ribosome biogenesis. Involved in nucleolar processing of pre-18S ribosomal RNA and ribosome assembly. Essential for vegetative growth.</text>
</comment>
<protein>
    <recommendedName>
        <fullName evidence="5">KRR1 small subunit processome component</fullName>
        <ecNumber evidence="4">2.7.1.28</ecNumber>
        <ecNumber evidence="3">2.7.1.29</ecNumber>
    </recommendedName>
    <alternativeName>
        <fullName evidence="18">KRR-R motif-containing protein 1</fullName>
    </alternativeName>
    <alternativeName>
        <fullName evidence="17">Ribosomal RNA assembly protein KRR1</fullName>
    </alternativeName>
</protein>
<dbReference type="InterPro" id="IPR004007">
    <property type="entry name" value="DhaL_dom"/>
</dbReference>
<keyword evidence="8" id="KW-0808">Transferase</keyword>
<dbReference type="GO" id="GO:0006364">
    <property type="term" value="P:rRNA processing"/>
    <property type="evidence" value="ECO:0007669"/>
    <property type="project" value="UniProtKB-KW"/>
</dbReference>
<evidence type="ECO:0000256" key="19">
    <source>
        <dbReference type="ARBA" id="ARBA00047974"/>
    </source>
</evidence>
<dbReference type="GO" id="GO:0005524">
    <property type="term" value="F:ATP binding"/>
    <property type="evidence" value="ECO:0007669"/>
    <property type="project" value="UniProtKB-KW"/>
</dbReference>
<evidence type="ECO:0000256" key="17">
    <source>
        <dbReference type="ARBA" id="ARBA00032023"/>
    </source>
</evidence>
<evidence type="ECO:0000256" key="10">
    <source>
        <dbReference type="ARBA" id="ARBA00022777"/>
    </source>
</evidence>
<dbReference type="InterPro" id="IPR041174">
    <property type="entry name" value="KRR1-like_KH1"/>
</dbReference>
<keyword evidence="10" id="KW-0418">Kinase</keyword>
<dbReference type="Gene3D" id="1.25.40.340">
    <property type="match status" value="1"/>
</dbReference>
<dbReference type="FunFam" id="3.30.1370.10:FF:000011">
    <property type="entry name" value="KRR1 small subunit processome component"/>
    <property type="match status" value="1"/>
</dbReference>
<dbReference type="PROSITE" id="PS51480">
    <property type="entry name" value="DHAL"/>
    <property type="match status" value="1"/>
</dbReference>
<dbReference type="InterPro" id="IPR048549">
    <property type="entry name" value="KRR1-like_KH2_euk"/>
</dbReference>
<keyword evidence="12" id="KW-0694">RNA-binding</keyword>
<evidence type="ECO:0000256" key="9">
    <source>
        <dbReference type="ARBA" id="ARBA00022741"/>
    </source>
</evidence>
<dbReference type="InterPro" id="IPR048548">
    <property type="entry name" value="KRR1-like_KH2"/>
</dbReference>
<dbReference type="InterPro" id="IPR024166">
    <property type="entry name" value="rRNA_assembly_KRR1"/>
</dbReference>
<feature type="region of interest" description="Disordered" evidence="21">
    <location>
        <begin position="791"/>
        <end position="858"/>
    </location>
</feature>
<accession>A0A6A6CFX3</accession>
<dbReference type="RefSeq" id="XP_033666432.1">
    <property type="nucleotide sequence ID" value="XM_033817350.1"/>
</dbReference>
<dbReference type="GO" id="GO:0050354">
    <property type="term" value="F:triokinase activity"/>
    <property type="evidence" value="ECO:0007669"/>
    <property type="project" value="UniProtKB-EC"/>
</dbReference>
<dbReference type="SMART" id="SM01120">
    <property type="entry name" value="Dak2"/>
    <property type="match status" value="1"/>
</dbReference>
<evidence type="ECO:0000256" key="8">
    <source>
        <dbReference type="ARBA" id="ARBA00022679"/>
    </source>
</evidence>